<reference evidence="1 2" key="1">
    <citation type="submission" date="2023-05" db="EMBL/GenBank/DDBJ databases">
        <authorList>
            <person name="Zhang X."/>
        </authorList>
    </citation>
    <scope>NUCLEOTIDE SEQUENCE [LARGE SCALE GENOMIC DNA]</scope>
    <source>
        <strain evidence="1 2">DM2B3-1</strain>
    </source>
</reference>
<evidence type="ECO:0000313" key="1">
    <source>
        <dbReference type="EMBL" id="MDJ1498442.1"/>
    </source>
</evidence>
<sequence>MHRLTNYLWVTLNEKFYDTYLKDTLYRFTRSWYFKPSYCGIVASRSKGIIGLYNLEFSPKSGRGVISDTLGYTALQRLDSMYTISSEITPGKFYNGSVNLDLIKEFTKKQSIFD</sequence>
<gene>
    <name evidence="1" type="ORF">QNI19_36240</name>
</gene>
<comment type="caution">
    <text evidence="1">The sequence shown here is derived from an EMBL/GenBank/DDBJ whole genome shotgun (WGS) entry which is preliminary data.</text>
</comment>
<accession>A0ABT7CZV0</accession>
<proteinExistence type="predicted"/>
<dbReference type="Proteomes" id="UP001228581">
    <property type="component" value="Unassembled WGS sequence"/>
</dbReference>
<dbReference type="RefSeq" id="WP_314004860.1">
    <property type="nucleotide sequence ID" value="NZ_JASJOT010000047.1"/>
</dbReference>
<organism evidence="1 2">
    <name type="scientific">Xanthocytophaga flava</name>
    <dbReference type="NCBI Taxonomy" id="3048013"/>
    <lineage>
        <taxon>Bacteria</taxon>
        <taxon>Pseudomonadati</taxon>
        <taxon>Bacteroidota</taxon>
        <taxon>Cytophagia</taxon>
        <taxon>Cytophagales</taxon>
        <taxon>Rhodocytophagaceae</taxon>
        <taxon>Xanthocytophaga</taxon>
    </lineage>
</organism>
<evidence type="ECO:0000313" key="2">
    <source>
        <dbReference type="Proteomes" id="UP001228581"/>
    </source>
</evidence>
<dbReference type="EMBL" id="JASJOT010000047">
    <property type="protein sequence ID" value="MDJ1498442.1"/>
    <property type="molecule type" value="Genomic_DNA"/>
</dbReference>
<keyword evidence="2" id="KW-1185">Reference proteome</keyword>
<name>A0ABT7CZV0_9BACT</name>
<protein>
    <submittedName>
        <fullName evidence="1">Uncharacterized protein</fullName>
    </submittedName>
</protein>